<reference evidence="2 3" key="1">
    <citation type="journal article" date="2006" name="Int. J. Syst. Evol. Microbiol.">
        <title>Haloterrigena longa sp. nov. and Haloterrigena limicola sp. nov., extremely halophilic archaea isolated from a salt lake.</title>
        <authorList>
            <person name="Cui H.L."/>
            <person name="Tohty D."/>
            <person name="Zhou P.J."/>
            <person name="Liu S.J."/>
        </authorList>
    </citation>
    <scope>NUCLEOTIDE SEQUENCE [LARGE SCALE GENOMIC DNA]</scope>
    <source>
        <strain evidence="2 3">ABH32</strain>
    </source>
</reference>
<accession>A0A8A2U731</accession>
<keyword evidence="1" id="KW-0472">Membrane</keyword>
<dbReference type="GeneID" id="63184523"/>
<protein>
    <submittedName>
        <fullName evidence="2">Uncharacterized protein</fullName>
    </submittedName>
</protein>
<organism evidence="2 3">
    <name type="scientific">Natrinema longum</name>
    <dbReference type="NCBI Taxonomy" id="370324"/>
    <lineage>
        <taxon>Archaea</taxon>
        <taxon>Methanobacteriati</taxon>
        <taxon>Methanobacteriota</taxon>
        <taxon>Stenosarchaea group</taxon>
        <taxon>Halobacteria</taxon>
        <taxon>Halobacteriales</taxon>
        <taxon>Natrialbaceae</taxon>
        <taxon>Natrinema</taxon>
    </lineage>
</organism>
<feature type="transmembrane region" description="Helical" evidence="1">
    <location>
        <begin position="146"/>
        <end position="166"/>
    </location>
</feature>
<evidence type="ECO:0000256" key="1">
    <source>
        <dbReference type="SAM" id="Phobius"/>
    </source>
</evidence>
<keyword evidence="1" id="KW-0812">Transmembrane</keyword>
<sequence>MLEEVREFGPVVLIPAAWIAAGAADAGYLSDDGILVAHFVMAGFIAFFAITGWNEMNRGALRAWRLVLVAGLGITVAGIAGFFLPSVAEPLLATSLVGWMVLPAAGLAYTARKLPDAAFVYGGGAVLSILGAVLFVGSLVDDRGLLAILAFVMVAVGQTAGIVDAARR</sequence>
<feature type="transmembrane region" description="Helical" evidence="1">
    <location>
        <begin position="91"/>
        <end position="111"/>
    </location>
</feature>
<feature type="transmembrane region" description="Helical" evidence="1">
    <location>
        <begin position="12"/>
        <end position="29"/>
    </location>
</feature>
<keyword evidence="1" id="KW-1133">Transmembrane helix</keyword>
<feature type="transmembrane region" description="Helical" evidence="1">
    <location>
        <begin position="118"/>
        <end position="140"/>
    </location>
</feature>
<dbReference type="EMBL" id="CP071463">
    <property type="protein sequence ID" value="QSW84212.1"/>
    <property type="molecule type" value="Genomic_DNA"/>
</dbReference>
<dbReference type="AlphaFoldDB" id="A0A8A2U731"/>
<gene>
    <name evidence="2" type="ORF">J0X27_12225</name>
</gene>
<dbReference type="OrthoDB" id="330871at2157"/>
<dbReference type="Proteomes" id="UP000663191">
    <property type="component" value="Chromosome"/>
</dbReference>
<name>A0A8A2U731_9EURY</name>
<feature type="transmembrane region" description="Helical" evidence="1">
    <location>
        <begin position="66"/>
        <end position="85"/>
    </location>
</feature>
<feature type="transmembrane region" description="Helical" evidence="1">
    <location>
        <begin position="35"/>
        <end position="54"/>
    </location>
</feature>
<evidence type="ECO:0000313" key="3">
    <source>
        <dbReference type="Proteomes" id="UP000663191"/>
    </source>
</evidence>
<proteinExistence type="predicted"/>
<evidence type="ECO:0000313" key="2">
    <source>
        <dbReference type="EMBL" id="QSW84212.1"/>
    </source>
</evidence>
<keyword evidence="3" id="KW-1185">Reference proteome</keyword>
<dbReference type="RefSeq" id="WP_207269458.1">
    <property type="nucleotide sequence ID" value="NZ_CP071463.1"/>
</dbReference>
<dbReference type="KEGG" id="hlo:J0X27_12225"/>